<dbReference type="InterPro" id="IPR010239">
    <property type="entry name" value="CHP02001"/>
</dbReference>
<protein>
    <submittedName>
        <fullName evidence="2">TorF family putative porin</fullName>
    </submittedName>
</protein>
<evidence type="ECO:0000313" key="2">
    <source>
        <dbReference type="EMBL" id="MEE2001352.1"/>
    </source>
</evidence>
<feature type="signal peptide" evidence="1">
    <location>
        <begin position="1"/>
        <end position="26"/>
    </location>
</feature>
<name>A0ABU7J4P8_9GAMM</name>
<reference evidence="2 3" key="1">
    <citation type="submission" date="2023-07" db="EMBL/GenBank/DDBJ databases">
        <title>Alkalimonas sp., MEB108 novel, alkaliphilic bacterium isolated from Lonar Lake, India.</title>
        <authorList>
            <person name="Joshi A."/>
            <person name="Thite S."/>
        </authorList>
    </citation>
    <scope>NUCLEOTIDE SEQUENCE [LARGE SCALE GENOMIC DNA]</scope>
    <source>
        <strain evidence="2 3">MEB108</strain>
    </source>
</reference>
<dbReference type="Proteomes" id="UP001336314">
    <property type="component" value="Unassembled WGS sequence"/>
</dbReference>
<comment type="caution">
    <text evidence="2">The sequence shown here is derived from an EMBL/GenBank/DDBJ whole genome shotgun (WGS) entry which is preliminary data.</text>
</comment>
<accession>A0ABU7J4P8</accession>
<keyword evidence="3" id="KW-1185">Reference proteome</keyword>
<gene>
    <name evidence="2" type="ORF">QWY20_07795</name>
</gene>
<proteinExistence type="predicted"/>
<feature type="chain" id="PRO_5045373124" evidence="1">
    <location>
        <begin position="27"/>
        <end position="246"/>
    </location>
</feature>
<dbReference type="EMBL" id="JAUHLI010000006">
    <property type="protein sequence ID" value="MEE2001352.1"/>
    <property type="molecule type" value="Genomic_DNA"/>
</dbReference>
<organism evidence="2 3">
    <name type="scientific">Alkalimonas cellulosilytica</name>
    <dbReference type="NCBI Taxonomy" id="3058395"/>
    <lineage>
        <taxon>Bacteria</taxon>
        <taxon>Pseudomonadati</taxon>
        <taxon>Pseudomonadota</taxon>
        <taxon>Gammaproteobacteria</taxon>
        <taxon>Alkalimonas</taxon>
    </lineage>
</organism>
<keyword evidence="1" id="KW-0732">Signal</keyword>
<sequence>MKKMTGLMTLSAMMALQGWCGGPVWASTTPAFELAGEAVLISDYRFRGVSQTERSPAVQLEYSASHTSGFYATVWGSNISFGDGSVELDTLLGWQGDFAESFGLDVGVMRYWYPNADRTQGYNYNEWYAHFSWQQLELGMHYSPDYFGQDVGRFSYWFGRYSYSLQSYDVFISLGYNRFDSSTDLNQLLGAFDGRKSAYWDYQLGVSWNFADDWAFSLAWVGTSIGRSQCLEDCQSRAVFSLNRSF</sequence>
<evidence type="ECO:0000256" key="1">
    <source>
        <dbReference type="SAM" id="SignalP"/>
    </source>
</evidence>
<dbReference type="Pfam" id="PF09694">
    <property type="entry name" value="Gcw_chp"/>
    <property type="match status" value="1"/>
</dbReference>
<dbReference type="RefSeq" id="WP_330088921.1">
    <property type="nucleotide sequence ID" value="NZ_JAUHLI010000006.1"/>
</dbReference>
<evidence type="ECO:0000313" key="3">
    <source>
        <dbReference type="Proteomes" id="UP001336314"/>
    </source>
</evidence>
<dbReference type="NCBIfam" id="TIGR02001">
    <property type="entry name" value="gcw_chp"/>
    <property type="match status" value="1"/>
</dbReference>